<dbReference type="AlphaFoldDB" id="A0AAW0KSZ3"/>
<protein>
    <submittedName>
        <fullName evidence="1">Uncharacterized protein</fullName>
    </submittedName>
</protein>
<reference evidence="1 2" key="1">
    <citation type="journal article" date="2018" name="Sci. Data">
        <title>The draft genome sequence of cork oak.</title>
        <authorList>
            <person name="Ramos A.M."/>
            <person name="Usie A."/>
            <person name="Barbosa P."/>
            <person name="Barros P.M."/>
            <person name="Capote T."/>
            <person name="Chaves I."/>
            <person name="Simoes F."/>
            <person name="Abreu I."/>
            <person name="Carrasquinho I."/>
            <person name="Faro C."/>
            <person name="Guimaraes J.B."/>
            <person name="Mendonca D."/>
            <person name="Nobrega F."/>
            <person name="Rodrigues L."/>
            <person name="Saibo N.J.M."/>
            <person name="Varela M.C."/>
            <person name="Egas C."/>
            <person name="Matos J."/>
            <person name="Miguel C.M."/>
            <person name="Oliveira M.M."/>
            <person name="Ricardo C.P."/>
            <person name="Goncalves S."/>
        </authorList>
    </citation>
    <scope>NUCLEOTIDE SEQUENCE [LARGE SCALE GENOMIC DNA]</scope>
    <source>
        <strain evidence="2">cv. HL8</strain>
    </source>
</reference>
<evidence type="ECO:0000313" key="1">
    <source>
        <dbReference type="EMBL" id="KAK7842600.1"/>
    </source>
</evidence>
<comment type="caution">
    <text evidence="1">The sequence shown here is derived from an EMBL/GenBank/DDBJ whole genome shotgun (WGS) entry which is preliminary data.</text>
</comment>
<gene>
    <name evidence="1" type="ORF">CFP56_013672</name>
</gene>
<name>A0AAW0KSZ3_QUESU</name>
<evidence type="ECO:0000313" key="2">
    <source>
        <dbReference type="Proteomes" id="UP000237347"/>
    </source>
</evidence>
<proteinExistence type="predicted"/>
<sequence>MPSQHKLKMFGQLSHELEINVPLVKPGSFMARFGWQNLLKKTEVSFRNLSSQKVMEGLGPFSS</sequence>
<accession>A0AAW0KSZ3</accession>
<dbReference type="Proteomes" id="UP000237347">
    <property type="component" value="Unassembled WGS sequence"/>
</dbReference>
<dbReference type="EMBL" id="PKMF04000219">
    <property type="protein sequence ID" value="KAK7842600.1"/>
    <property type="molecule type" value="Genomic_DNA"/>
</dbReference>
<organism evidence="1 2">
    <name type="scientific">Quercus suber</name>
    <name type="common">Cork oak</name>
    <dbReference type="NCBI Taxonomy" id="58331"/>
    <lineage>
        <taxon>Eukaryota</taxon>
        <taxon>Viridiplantae</taxon>
        <taxon>Streptophyta</taxon>
        <taxon>Embryophyta</taxon>
        <taxon>Tracheophyta</taxon>
        <taxon>Spermatophyta</taxon>
        <taxon>Magnoliopsida</taxon>
        <taxon>eudicotyledons</taxon>
        <taxon>Gunneridae</taxon>
        <taxon>Pentapetalae</taxon>
        <taxon>rosids</taxon>
        <taxon>fabids</taxon>
        <taxon>Fagales</taxon>
        <taxon>Fagaceae</taxon>
        <taxon>Quercus</taxon>
    </lineage>
</organism>
<keyword evidence="2" id="KW-1185">Reference proteome</keyword>